<keyword evidence="6 10" id="KW-1133">Transmembrane helix</keyword>
<dbReference type="CDD" id="cd13131">
    <property type="entry name" value="MATE_NorM_like"/>
    <property type="match status" value="1"/>
</dbReference>
<feature type="transmembrane region" description="Helical" evidence="10">
    <location>
        <begin position="356"/>
        <end position="373"/>
    </location>
</feature>
<dbReference type="PANTHER" id="PTHR43298:SF2">
    <property type="entry name" value="FMN_FAD EXPORTER YEEO-RELATED"/>
    <property type="match status" value="1"/>
</dbReference>
<dbReference type="GO" id="GO:0042910">
    <property type="term" value="F:xenobiotic transmembrane transporter activity"/>
    <property type="evidence" value="ECO:0007669"/>
    <property type="project" value="InterPro"/>
</dbReference>
<proteinExistence type="predicted"/>
<keyword evidence="7" id="KW-0406">Ion transport</keyword>
<feature type="transmembrane region" description="Helical" evidence="10">
    <location>
        <begin position="18"/>
        <end position="38"/>
    </location>
</feature>
<feature type="transmembrane region" description="Helical" evidence="10">
    <location>
        <begin position="50"/>
        <end position="73"/>
    </location>
</feature>
<keyword evidence="12" id="KW-1185">Reference proteome</keyword>
<feature type="transmembrane region" description="Helical" evidence="10">
    <location>
        <begin position="205"/>
        <end position="223"/>
    </location>
</feature>
<evidence type="ECO:0000256" key="7">
    <source>
        <dbReference type="ARBA" id="ARBA00023065"/>
    </source>
</evidence>
<dbReference type="InterPro" id="IPR048279">
    <property type="entry name" value="MdtK-like"/>
</dbReference>
<feature type="transmembrane region" description="Helical" evidence="10">
    <location>
        <begin position="165"/>
        <end position="185"/>
    </location>
</feature>
<keyword evidence="2" id="KW-0813">Transport</keyword>
<keyword evidence="8 10" id="KW-0472">Membrane</keyword>
<organism evidence="11 12">
    <name type="scientific">Aquisphaera giovannonii</name>
    <dbReference type="NCBI Taxonomy" id="406548"/>
    <lineage>
        <taxon>Bacteria</taxon>
        <taxon>Pseudomonadati</taxon>
        <taxon>Planctomycetota</taxon>
        <taxon>Planctomycetia</taxon>
        <taxon>Isosphaerales</taxon>
        <taxon>Isosphaeraceae</taxon>
        <taxon>Aquisphaera</taxon>
    </lineage>
</organism>
<feature type="transmembrane region" description="Helical" evidence="10">
    <location>
        <begin position="94"/>
        <end position="115"/>
    </location>
</feature>
<dbReference type="NCBIfam" id="TIGR00797">
    <property type="entry name" value="matE"/>
    <property type="match status" value="1"/>
</dbReference>
<evidence type="ECO:0000256" key="6">
    <source>
        <dbReference type="ARBA" id="ARBA00022989"/>
    </source>
</evidence>
<dbReference type="GO" id="GO:0006811">
    <property type="term" value="P:monoatomic ion transport"/>
    <property type="evidence" value="ECO:0007669"/>
    <property type="project" value="UniProtKB-KW"/>
</dbReference>
<feature type="transmembrane region" description="Helical" evidence="10">
    <location>
        <begin position="282"/>
        <end position="303"/>
    </location>
</feature>
<name>A0A5B9W3W7_9BACT</name>
<feature type="transmembrane region" description="Helical" evidence="10">
    <location>
        <begin position="244"/>
        <end position="270"/>
    </location>
</feature>
<evidence type="ECO:0000256" key="3">
    <source>
        <dbReference type="ARBA" id="ARBA00022449"/>
    </source>
</evidence>
<dbReference type="GO" id="GO:0005886">
    <property type="term" value="C:plasma membrane"/>
    <property type="evidence" value="ECO:0007669"/>
    <property type="project" value="UniProtKB-SubCell"/>
</dbReference>
<dbReference type="KEGG" id="agv:OJF2_38260"/>
<comment type="subcellular location">
    <subcellularLocation>
        <location evidence="1">Cell membrane</location>
        <topology evidence="1">Multi-pass membrane protein</topology>
    </subcellularLocation>
</comment>
<keyword evidence="3" id="KW-0050">Antiport</keyword>
<dbReference type="GO" id="GO:0015297">
    <property type="term" value="F:antiporter activity"/>
    <property type="evidence" value="ECO:0007669"/>
    <property type="project" value="UniProtKB-KW"/>
</dbReference>
<keyword evidence="5 10" id="KW-0812">Transmembrane</keyword>
<evidence type="ECO:0000256" key="10">
    <source>
        <dbReference type="SAM" id="Phobius"/>
    </source>
</evidence>
<dbReference type="PANTHER" id="PTHR43298">
    <property type="entry name" value="MULTIDRUG RESISTANCE PROTEIN NORM-RELATED"/>
    <property type="match status" value="1"/>
</dbReference>
<dbReference type="RefSeq" id="WP_168221903.1">
    <property type="nucleotide sequence ID" value="NZ_CP042997.1"/>
</dbReference>
<evidence type="ECO:0000256" key="5">
    <source>
        <dbReference type="ARBA" id="ARBA00022692"/>
    </source>
</evidence>
<accession>A0A5B9W3W7</accession>
<reference evidence="11 12" key="1">
    <citation type="submission" date="2019-08" db="EMBL/GenBank/DDBJ databases">
        <title>Deep-cultivation of Planctomycetes and their phenomic and genomic characterization uncovers novel biology.</title>
        <authorList>
            <person name="Wiegand S."/>
            <person name="Jogler M."/>
            <person name="Boedeker C."/>
            <person name="Pinto D."/>
            <person name="Vollmers J."/>
            <person name="Rivas-Marin E."/>
            <person name="Kohn T."/>
            <person name="Peeters S.H."/>
            <person name="Heuer A."/>
            <person name="Rast P."/>
            <person name="Oberbeckmann S."/>
            <person name="Bunk B."/>
            <person name="Jeske O."/>
            <person name="Meyerdierks A."/>
            <person name="Storesund J.E."/>
            <person name="Kallscheuer N."/>
            <person name="Luecker S."/>
            <person name="Lage O.M."/>
            <person name="Pohl T."/>
            <person name="Merkel B.J."/>
            <person name="Hornburger P."/>
            <person name="Mueller R.-W."/>
            <person name="Bruemmer F."/>
            <person name="Labrenz M."/>
            <person name="Spormann A.M."/>
            <person name="Op den Camp H."/>
            <person name="Overmann J."/>
            <person name="Amann R."/>
            <person name="Jetten M.S.M."/>
            <person name="Mascher T."/>
            <person name="Medema M.H."/>
            <person name="Devos D.P."/>
            <person name="Kaster A.-K."/>
            <person name="Ovreas L."/>
            <person name="Rohde M."/>
            <person name="Galperin M.Y."/>
            <person name="Jogler C."/>
        </authorList>
    </citation>
    <scope>NUCLEOTIDE SEQUENCE [LARGE SCALE GENOMIC DNA]</scope>
    <source>
        <strain evidence="11 12">OJF2</strain>
    </source>
</reference>
<evidence type="ECO:0000313" key="12">
    <source>
        <dbReference type="Proteomes" id="UP000324233"/>
    </source>
</evidence>
<evidence type="ECO:0000256" key="9">
    <source>
        <dbReference type="ARBA" id="ARBA00031636"/>
    </source>
</evidence>
<dbReference type="InterPro" id="IPR050222">
    <property type="entry name" value="MATE_MdtK"/>
</dbReference>
<evidence type="ECO:0000256" key="2">
    <source>
        <dbReference type="ARBA" id="ARBA00022448"/>
    </source>
</evidence>
<feature type="transmembrane region" description="Helical" evidence="10">
    <location>
        <begin position="421"/>
        <end position="439"/>
    </location>
</feature>
<gene>
    <name evidence="11" type="primary">norM</name>
    <name evidence="11" type="ORF">OJF2_38260</name>
</gene>
<evidence type="ECO:0000256" key="4">
    <source>
        <dbReference type="ARBA" id="ARBA00022475"/>
    </source>
</evidence>
<feature type="transmembrane region" description="Helical" evidence="10">
    <location>
        <begin position="324"/>
        <end position="350"/>
    </location>
</feature>
<dbReference type="Pfam" id="PF01554">
    <property type="entry name" value="MatE"/>
    <property type="match status" value="2"/>
</dbReference>
<protein>
    <recommendedName>
        <fullName evidence="9">Multidrug-efflux transporter</fullName>
    </recommendedName>
</protein>
<evidence type="ECO:0000256" key="8">
    <source>
        <dbReference type="ARBA" id="ARBA00023136"/>
    </source>
</evidence>
<dbReference type="PIRSF" id="PIRSF006603">
    <property type="entry name" value="DinF"/>
    <property type="match status" value="1"/>
</dbReference>
<feature type="transmembrane region" description="Helical" evidence="10">
    <location>
        <begin position="135"/>
        <end position="153"/>
    </location>
</feature>
<keyword evidence="4" id="KW-1003">Cell membrane</keyword>
<dbReference type="EMBL" id="CP042997">
    <property type="protein sequence ID" value="QEH35278.1"/>
    <property type="molecule type" value="Genomic_DNA"/>
</dbReference>
<evidence type="ECO:0000256" key="1">
    <source>
        <dbReference type="ARBA" id="ARBA00004651"/>
    </source>
</evidence>
<feature type="transmembrane region" description="Helical" evidence="10">
    <location>
        <begin position="394"/>
        <end position="415"/>
    </location>
</feature>
<dbReference type="InterPro" id="IPR002528">
    <property type="entry name" value="MATE_fam"/>
</dbReference>
<sequence length="464" mass="48222">MQGWIHWKRGIRGELGPMLALAGPVVLAELGWMSMGIVDTMFVGRLGAEAIGAVSLGNALFFAASIFGIGLLLGLDTLVSQSFGAKRLDECHAWFVQSIYLVLLIGPAVMLVLLGCEPLLGRMGAHPAVLAGALPFLRATTWGTVPLFFYAALRRYLQGMGLVRPVMFAFLSANLINAVGDWLLIDGHLGLPAMGVAGSGWATTISRAYMAGVLAAYAAYHDLRHRTGLFGASFRPRAARLWRLLRLGVPAALHATLEVGVFAAATMLAGTLDPAALAAHHIVLDVSSVTFMIPLGLASAGAVRVGQALGRGEPAAAGRAGWTALVLGVGFMAASGTVMALVPGVLASLFTTDPDVIGRASTLMLVAAAFQLFDGLQGVSTGTMRGAGDTHTPMVVNLVAHWVIGLPLGYLLGFIFGYGVVGLWVGLALGLGSSGLYLLRAWFRRAGALARGEHGAHAAAEPAA</sequence>
<dbReference type="Proteomes" id="UP000324233">
    <property type="component" value="Chromosome"/>
</dbReference>
<dbReference type="AlphaFoldDB" id="A0A5B9W3W7"/>
<evidence type="ECO:0000313" key="11">
    <source>
        <dbReference type="EMBL" id="QEH35278.1"/>
    </source>
</evidence>